<evidence type="ECO:0000313" key="3">
    <source>
        <dbReference type="Proteomes" id="UP000029981"/>
    </source>
</evidence>
<protein>
    <submittedName>
        <fullName evidence="2">Uncharacterized protein</fullName>
    </submittedName>
</protein>
<reference evidence="2 3" key="2">
    <citation type="journal article" date="2009" name="PLoS ONE">
        <title>An integrated genetic and cytogenetic map of the cucumber genome.</title>
        <authorList>
            <person name="Ren Y."/>
            <person name="Zhang Z."/>
            <person name="Liu J."/>
            <person name="Staub J.E."/>
            <person name="Han Y."/>
            <person name="Cheng Z."/>
            <person name="Li X."/>
            <person name="Lu J."/>
            <person name="Miao H."/>
            <person name="Kang H."/>
            <person name="Xie B."/>
            <person name="Gu X."/>
            <person name="Wang X."/>
            <person name="Du Y."/>
            <person name="Jin W."/>
            <person name="Huang S."/>
        </authorList>
    </citation>
    <scope>NUCLEOTIDE SEQUENCE [LARGE SCALE GENOMIC DNA]</scope>
    <source>
        <strain evidence="3">cv. 9930</strain>
    </source>
</reference>
<sequence length="72" mass="8181">MERSTEDNTLGLRLSSASETGESSSHCVASSFLWKLSQSLFVFYASWAPKDPGWLPLCFTRILNAWKPYFQC</sequence>
<feature type="region of interest" description="Disordered" evidence="1">
    <location>
        <begin position="1"/>
        <end position="23"/>
    </location>
</feature>
<dbReference type="Gramene" id="KGN52354">
    <property type="protein sequence ID" value="KGN52354"/>
    <property type="gene ID" value="Csa_5G627110"/>
</dbReference>
<gene>
    <name evidence="2" type="ORF">Csa_5G627110</name>
</gene>
<organism evidence="2 3">
    <name type="scientific">Cucumis sativus</name>
    <name type="common">Cucumber</name>
    <dbReference type="NCBI Taxonomy" id="3659"/>
    <lineage>
        <taxon>Eukaryota</taxon>
        <taxon>Viridiplantae</taxon>
        <taxon>Streptophyta</taxon>
        <taxon>Embryophyta</taxon>
        <taxon>Tracheophyta</taxon>
        <taxon>Spermatophyta</taxon>
        <taxon>Magnoliopsida</taxon>
        <taxon>eudicotyledons</taxon>
        <taxon>Gunneridae</taxon>
        <taxon>Pentapetalae</taxon>
        <taxon>rosids</taxon>
        <taxon>fabids</taxon>
        <taxon>Cucurbitales</taxon>
        <taxon>Cucurbitaceae</taxon>
        <taxon>Benincaseae</taxon>
        <taxon>Cucumis</taxon>
    </lineage>
</organism>
<evidence type="ECO:0000256" key="1">
    <source>
        <dbReference type="SAM" id="MobiDB-lite"/>
    </source>
</evidence>
<name>A0A0A0KTU1_CUCSA</name>
<reference evidence="2 3" key="3">
    <citation type="journal article" date="2010" name="BMC Genomics">
        <title>Transcriptome sequencing and comparative analysis of cucumber flowers with different sex types.</title>
        <authorList>
            <person name="Guo S."/>
            <person name="Zheng Y."/>
            <person name="Joung J.G."/>
            <person name="Liu S."/>
            <person name="Zhang Z."/>
            <person name="Crasta O.R."/>
            <person name="Sobral B.W."/>
            <person name="Xu Y."/>
            <person name="Huang S."/>
            <person name="Fei Z."/>
        </authorList>
    </citation>
    <scope>NUCLEOTIDE SEQUENCE [LARGE SCALE GENOMIC DNA]</scope>
    <source>
        <strain evidence="3">cv. 9930</strain>
    </source>
</reference>
<reference evidence="2 3" key="1">
    <citation type="journal article" date="2009" name="Nat. Genet.">
        <title>The genome of the cucumber, Cucumis sativus L.</title>
        <authorList>
            <person name="Huang S."/>
            <person name="Li R."/>
            <person name="Zhang Z."/>
            <person name="Li L."/>
            <person name="Gu X."/>
            <person name="Fan W."/>
            <person name="Lucas W.J."/>
            <person name="Wang X."/>
            <person name="Xie B."/>
            <person name="Ni P."/>
            <person name="Ren Y."/>
            <person name="Zhu H."/>
            <person name="Li J."/>
            <person name="Lin K."/>
            <person name="Jin W."/>
            <person name="Fei Z."/>
            <person name="Li G."/>
            <person name="Staub J."/>
            <person name="Kilian A."/>
            <person name="van der Vossen E.A."/>
            <person name="Wu Y."/>
            <person name="Guo J."/>
            <person name="He J."/>
            <person name="Jia Z."/>
            <person name="Ren Y."/>
            <person name="Tian G."/>
            <person name="Lu Y."/>
            <person name="Ruan J."/>
            <person name="Qian W."/>
            <person name="Wang M."/>
            <person name="Huang Q."/>
            <person name="Li B."/>
            <person name="Xuan Z."/>
            <person name="Cao J."/>
            <person name="Asan"/>
            <person name="Wu Z."/>
            <person name="Zhang J."/>
            <person name="Cai Q."/>
            <person name="Bai Y."/>
            <person name="Zhao B."/>
            <person name="Han Y."/>
            <person name="Li Y."/>
            <person name="Li X."/>
            <person name="Wang S."/>
            <person name="Shi Q."/>
            <person name="Liu S."/>
            <person name="Cho W.K."/>
            <person name="Kim J.Y."/>
            <person name="Xu Y."/>
            <person name="Heller-Uszynska K."/>
            <person name="Miao H."/>
            <person name="Cheng Z."/>
            <person name="Zhang S."/>
            <person name="Wu J."/>
            <person name="Yang Y."/>
            <person name="Kang H."/>
            <person name="Li M."/>
            <person name="Liang H."/>
            <person name="Ren X."/>
            <person name="Shi Z."/>
            <person name="Wen M."/>
            <person name="Jian M."/>
            <person name="Yang H."/>
            <person name="Zhang G."/>
            <person name="Yang Z."/>
            <person name="Chen R."/>
            <person name="Liu S."/>
            <person name="Li J."/>
            <person name="Ma L."/>
            <person name="Liu H."/>
            <person name="Zhou Y."/>
            <person name="Zhao J."/>
            <person name="Fang X."/>
            <person name="Li G."/>
            <person name="Fang L."/>
            <person name="Li Y."/>
            <person name="Liu D."/>
            <person name="Zheng H."/>
            <person name="Zhang Y."/>
            <person name="Qin N."/>
            <person name="Li Z."/>
            <person name="Yang G."/>
            <person name="Yang S."/>
            <person name="Bolund L."/>
            <person name="Kristiansen K."/>
            <person name="Zheng H."/>
            <person name="Li S."/>
            <person name="Zhang X."/>
            <person name="Yang H."/>
            <person name="Wang J."/>
            <person name="Sun R."/>
            <person name="Zhang B."/>
            <person name="Jiang S."/>
            <person name="Wang J."/>
            <person name="Du Y."/>
            <person name="Li S."/>
        </authorList>
    </citation>
    <scope>NUCLEOTIDE SEQUENCE [LARGE SCALE GENOMIC DNA]</scope>
    <source>
        <strain evidence="3">cv. 9930</strain>
    </source>
</reference>
<dbReference type="EMBL" id="CM002926">
    <property type="protein sequence ID" value="KGN52354.1"/>
    <property type="molecule type" value="Genomic_DNA"/>
</dbReference>
<dbReference type="Proteomes" id="UP000029981">
    <property type="component" value="Chromosome 5"/>
</dbReference>
<evidence type="ECO:0000313" key="2">
    <source>
        <dbReference type="EMBL" id="KGN52354.1"/>
    </source>
</evidence>
<keyword evidence="3" id="KW-1185">Reference proteome</keyword>
<reference evidence="2 3" key="4">
    <citation type="journal article" date="2011" name="BMC Genomics">
        <title>RNA-Seq improves annotation of protein-coding genes in the cucumber genome.</title>
        <authorList>
            <person name="Li Z."/>
            <person name="Zhang Z."/>
            <person name="Yan P."/>
            <person name="Huang S."/>
            <person name="Fei Z."/>
            <person name="Lin K."/>
        </authorList>
    </citation>
    <scope>NUCLEOTIDE SEQUENCE [LARGE SCALE GENOMIC DNA]</scope>
    <source>
        <strain evidence="3">cv. 9930</strain>
    </source>
</reference>
<accession>A0A0A0KTU1</accession>
<dbReference type="AlphaFoldDB" id="A0A0A0KTU1"/>
<proteinExistence type="predicted"/>